<dbReference type="EMBL" id="FZOQ01000041">
    <property type="protein sequence ID" value="SNT29128.1"/>
    <property type="molecule type" value="Genomic_DNA"/>
</dbReference>
<organism evidence="1 2">
    <name type="scientific">Pontibacter ummariensis</name>
    <dbReference type="NCBI Taxonomy" id="1610492"/>
    <lineage>
        <taxon>Bacteria</taxon>
        <taxon>Pseudomonadati</taxon>
        <taxon>Bacteroidota</taxon>
        <taxon>Cytophagia</taxon>
        <taxon>Cytophagales</taxon>
        <taxon>Hymenobacteraceae</taxon>
        <taxon>Pontibacter</taxon>
    </lineage>
</organism>
<proteinExistence type="predicted"/>
<evidence type="ECO:0000313" key="2">
    <source>
        <dbReference type="Proteomes" id="UP000198432"/>
    </source>
</evidence>
<dbReference type="AlphaFoldDB" id="A0A239LGX5"/>
<evidence type="ECO:0000313" key="1">
    <source>
        <dbReference type="EMBL" id="SNT29128.1"/>
    </source>
</evidence>
<evidence type="ECO:0008006" key="3">
    <source>
        <dbReference type="Google" id="ProtNLM"/>
    </source>
</evidence>
<gene>
    <name evidence="1" type="ORF">SAMN06296052_1414</name>
</gene>
<accession>A0A239LGX5</accession>
<protein>
    <recommendedName>
        <fullName evidence="3">Phosphoribosylpyrophosphate synthetase</fullName>
    </recommendedName>
</protein>
<sequence length="111" mass="12567">MENKVELTSMTSVLADLRKKGYQLDFRVNEEGDLTTMDGKQRFTPDQVSIVNFYRFEGETNPDDMAILYVLETDSGARGTISDAFGPYSDDAIENFLKKVRDLGKDIDSRV</sequence>
<keyword evidence="2" id="KW-1185">Reference proteome</keyword>
<dbReference type="OrthoDB" id="8418771at2"/>
<name>A0A239LGX5_9BACT</name>
<dbReference type="Proteomes" id="UP000198432">
    <property type="component" value="Unassembled WGS sequence"/>
</dbReference>
<dbReference type="RefSeq" id="WP_089321821.1">
    <property type="nucleotide sequence ID" value="NZ_FZOQ01000041.1"/>
</dbReference>
<reference evidence="2" key="1">
    <citation type="submission" date="2017-06" db="EMBL/GenBank/DDBJ databases">
        <authorList>
            <person name="Varghese N."/>
            <person name="Submissions S."/>
        </authorList>
    </citation>
    <scope>NUCLEOTIDE SEQUENCE [LARGE SCALE GENOMIC DNA]</scope>
    <source>
        <strain evidence="2">NKM1</strain>
    </source>
</reference>